<keyword evidence="4" id="KW-1185">Reference proteome</keyword>
<reference evidence="3" key="1">
    <citation type="submission" date="2021-10" db="EMBL/GenBank/DDBJ databases">
        <title>Streptomonospora sp. nov., isolated from mangrove soil.</title>
        <authorList>
            <person name="Chen X."/>
            <person name="Ge X."/>
            <person name="Liu W."/>
        </authorList>
    </citation>
    <scope>NUCLEOTIDE SEQUENCE</scope>
    <source>
        <strain evidence="3">S1-112</strain>
    </source>
</reference>
<name>A0A9X3NVW3_9ACTN</name>
<gene>
    <name evidence="3" type="ORF">LG943_26585</name>
</gene>
<feature type="signal peptide" evidence="2">
    <location>
        <begin position="1"/>
        <end position="29"/>
    </location>
</feature>
<protein>
    <submittedName>
        <fullName evidence="3">Uncharacterized protein</fullName>
    </submittedName>
</protein>
<organism evidence="3 4">
    <name type="scientific">Streptomonospora mangrovi</name>
    <dbReference type="NCBI Taxonomy" id="2883123"/>
    <lineage>
        <taxon>Bacteria</taxon>
        <taxon>Bacillati</taxon>
        <taxon>Actinomycetota</taxon>
        <taxon>Actinomycetes</taxon>
        <taxon>Streptosporangiales</taxon>
        <taxon>Nocardiopsidaceae</taxon>
        <taxon>Streptomonospora</taxon>
    </lineage>
</organism>
<dbReference type="Proteomes" id="UP001140076">
    <property type="component" value="Unassembled WGS sequence"/>
</dbReference>
<dbReference type="EMBL" id="JAJAQC010000084">
    <property type="protein sequence ID" value="MDA0567860.1"/>
    <property type="molecule type" value="Genomic_DNA"/>
</dbReference>
<sequence length="229" mass="22789">MWLTMVFGRSPWLLAGGAAAAALTAGALAAGGGYALRAATAEVFDPFAAAAQPSAPGGGGGGGEPAGAPLGNDAGLTYTRLDGAAYLRVEEGRPVARITPTAAEAAGGGVALTFTGEYLAEEGELALEPGQFFHFAAGGAPATGDAVEQGTVVGTGESPLATLSPGAPEQEFTVVLPGAPEAGAVSYFAEAAEQADPYYRVPICYRVGGDFSAEREDCEEVPEAFAPGF</sequence>
<proteinExistence type="predicted"/>
<comment type="caution">
    <text evidence="3">The sequence shown here is derived from an EMBL/GenBank/DDBJ whole genome shotgun (WGS) entry which is preliminary data.</text>
</comment>
<evidence type="ECO:0000313" key="3">
    <source>
        <dbReference type="EMBL" id="MDA0567860.1"/>
    </source>
</evidence>
<evidence type="ECO:0000313" key="4">
    <source>
        <dbReference type="Proteomes" id="UP001140076"/>
    </source>
</evidence>
<dbReference type="AlphaFoldDB" id="A0A9X3NVW3"/>
<feature type="compositionally biased region" description="Gly residues" evidence="1">
    <location>
        <begin position="56"/>
        <end position="65"/>
    </location>
</feature>
<accession>A0A9X3NVW3</accession>
<feature type="chain" id="PRO_5040772040" evidence="2">
    <location>
        <begin position="30"/>
        <end position="229"/>
    </location>
</feature>
<evidence type="ECO:0000256" key="2">
    <source>
        <dbReference type="SAM" id="SignalP"/>
    </source>
</evidence>
<feature type="region of interest" description="Disordered" evidence="1">
    <location>
        <begin position="54"/>
        <end position="73"/>
    </location>
</feature>
<keyword evidence="2" id="KW-0732">Signal</keyword>
<evidence type="ECO:0000256" key="1">
    <source>
        <dbReference type="SAM" id="MobiDB-lite"/>
    </source>
</evidence>